<comment type="similarity">
    <text evidence="2">Belongs to the TRIM/RBCC family.</text>
</comment>
<dbReference type="PRINTS" id="PR01407">
    <property type="entry name" value="BUTYPHLNCDUF"/>
</dbReference>
<dbReference type="Gene3D" id="3.30.40.10">
    <property type="entry name" value="Zinc/RING finger domain, C3HC4 (zinc finger)"/>
    <property type="match status" value="1"/>
</dbReference>
<reference evidence="11 12" key="1">
    <citation type="submission" date="2019-02" db="EMBL/GenBank/DDBJ databases">
        <title>Opniocepnalus argus genome.</title>
        <authorList>
            <person name="Zhou C."/>
            <person name="Xiao S."/>
        </authorList>
    </citation>
    <scope>NUCLEOTIDE SEQUENCE [LARGE SCALE GENOMIC DNA]</scope>
    <source>
        <strain evidence="11">OARG1902GOOAL</strain>
        <tissue evidence="11">Muscle</tissue>
    </source>
</reference>
<keyword evidence="6" id="KW-0862">Zinc</keyword>
<keyword evidence="12" id="KW-1185">Reference proteome</keyword>
<dbReference type="Pfam" id="PF00643">
    <property type="entry name" value="zf-B_box"/>
    <property type="match status" value="1"/>
</dbReference>
<dbReference type="SUPFAM" id="SSF57845">
    <property type="entry name" value="B-box zinc-binding domain"/>
    <property type="match status" value="1"/>
</dbReference>
<dbReference type="PROSITE" id="PS50119">
    <property type="entry name" value="ZF_BBOX"/>
    <property type="match status" value="1"/>
</dbReference>
<evidence type="ECO:0000313" key="11">
    <source>
        <dbReference type="EMBL" id="KAF3704071.1"/>
    </source>
</evidence>
<evidence type="ECO:0000256" key="6">
    <source>
        <dbReference type="ARBA" id="ARBA00022833"/>
    </source>
</evidence>
<dbReference type="SMART" id="SM00449">
    <property type="entry name" value="SPRY"/>
    <property type="match status" value="1"/>
</dbReference>
<dbReference type="SMART" id="SM00589">
    <property type="entry name" value="PRY"/>
    <property type="match status" value="1"/>
</dbReference>
<comment type="subcellular location">
    <subcellularLocation>
        <location evidence="1">Cytoplasm</location>
    </subcellularLocation>
</comment>
<evidence type="ECO:0000256" key="2">
    <source>
        <dbReference type="ARBA" id="ARBA00008518"/>
    </source>
</evidence>
<dbReference type="Pfam" id="PF13765">
    <property type="entry name" value="PRY"/>
    <property type="match status" value="1"/>
</dbReference>
<sequence length="463" mass="53089">MASSPEDLCCPTCQDIFKDPVILSCSHSFCRVCLNSWWERKLIQECPVCRARSHWSDPPRNLALKNLCEAFLQEKDQKPALGSEELCHLHCEKLKLFCLDHEQPVCLICRDAKSHTDHRFRPISEAAQDNRGEVREILKPLQDKLKVLNEVNVKFSQTAEHIEVQYQHTERQIMEEFRRLHQFLQEEEEARIAALRKEEEQKSQVMTETLGALSRKTAALSDTIRVTSEQLSTSDVAFLQNYKATVERVKMQSQLVVPQLGSGVLIDMTKHLGNLAYNIWIKMKDIVSYVPVILDPNTANAELLLSDDLTSVRHGKTQHLPENPERFEYWDSVLGSGYTSGTHSWDVEVGDSREWEVGVLAESVCRQGFVGSTVWSVEFSDVGYRAYSPTNKYTALPVRQKIRRIRVHLDWDKGQLSFHEPDTNTHLHSFTQAFTEKLCPYICTRDSLPLKILPVKVSVRVEG</sequence>
<dbReference type="InterPro" id="IPR006574">
    <property type="entry name" value="PRY"/>
</dbReference>
<feature type="domain" description="B30.2/SPRY" evidence="10">
    <location>
        <begin position="272"/>
        <end position="459"/>
    </location>
</feature>
<evidence type="ECO:0000313" key="12">
    <source>
        <dbReference type="Proteomes" id="UP000503349"/>
    </source>
</evidence>
<dbReference type="PROSITE" id="PS50089">
    <property type="entry name" value="ZF_RING_2"/>
    <property type="match status" value="1"/>
</dbReference>
<evidence type="ECO:0000259" key="10">
    <source>
        <dbReference type="PROSITE" id="PS50188"/>
    </source>
</evidence>
<gene>
    <name evidence="11" type="ORF">EXN66_Car019759</name>
</gene>
<dbReference type="Proteomes" id="UP000503349">
    <property type="component" value="Chromosome 20"/>
</dbReference>
<dbReference type="Gene3D" id="2.60.120.920">
    <property type="match status" value="1"/>
</dbReference>
<dbReference type="InterPro" id="IPR043136">
    <property type="entry name" value="B30.2/SPRY_sf"/>
</dbReference>
<dbReference type="OrthoDB" id="6105938at2759"/>
<dbReference type="SMART" id="SM00336">
    <property type="entry name" value="BBOX"/>
    <property type="match status" value="1"/>
</dbReference>
<dbReference type="PROSITE" id="PS50188">
    <property type="entry name" value="B302_SPRY"/>
    <property type="match status" value="1"/>
</dbReference>
<dbReference type="InterPro" id="IPR013083">
    <property type="entry name" value="Znf_RING/FYVE/PHD"/>
</dbReference>
<dbReference type="InterPro" id="IPR003877">
    <property type="entry name" value="SPRY_dom"/>
</dbReference>
<evidence type="ECO:0000259" key="9">
    <source>
        <dbReference type="PROSITE" id="PS50119"/>
    </source>
</evidence>
<dbReference type="SUPFAM" id="SSF57850">
    <property type="entry name" value="RING/U-box"/>
    <property type="match status" value="1"/>
</dbReference>
<dbReference type="PANTHER" id="PTHR24103">
    <property type="entry name" value="E3 UBIQUITIN-PROTEIN LIGASE TRIM"/>
    <property type="match status" value="1"/>
</dbReference>
<dbReference type="InterPro" id="IPR001841">
    <property type="entry name" value="Znf_RING"/>
</dbReference>
<dbReference type="AlphaFoldDB" id="A0A6G1QN17"/>
<accession>A0A6G1QN17</accession>
<proteinExistence type="inferred from homology"/>
<reference evidence="12" key="2">
    <citation type="submission" date="2019-02" db="EMBL/GenBank/DDBJ databases">
        <title>Opniocepnalus argus Var Kimnra genome.</title>
        <authorList>
            <person name="Zhou C."/>
            <person name="Xiao S."/>
        </authorList>
    </citation>
    <scope>NUCLEOTIDE SEQUENCE [LARGE SCALE GENOMIC DNA]</scope>
</reference>
<dbReference type="SMART" id="SM00184">
    <property type="entry name" value="RING"/>
    <property type="match status" value="1"/>
</dbReference>
<keyword evidence="3" id="KW-0963">Cytoplasm</keyword>
<dbReference type="InterPro" id="IPR013320">
    <property type="entry name" value="ConA-like_dom_sf"/>
</dbReference>
<dbReference type="InterPro" id="IPR018957">
    <property type="entry name" value="Znf_C3HC4_RING-type"/>
</dbReference>
<dbReference type="Pfam" id="PF00097">
    <property type="entry name" value="zf-C3HC4"/>
    <property type="match status" value="1"/>
</dbReference>
<dbReference type="InterPro" id="IPR000315">
    <property type="entry name" value="Znf_B-box"/>
</dbReference>
<dbReference type="PROSITE" id="PS00518">
    <property type="entry name" value="ZF_RING_1"/>
    <property type="match status" value="1"/>
</dbReference>
<organism evidence="11 12">
    <name type="scientific">Channa argus</name>
    <name type="common">Northern snakehead</name>
    <name type="synonym">Ophicephalus argus</name>
    <dbReference type="NCBI Taxonomy" id="215402"/>
    <lineage>
        <taxon>Eukaryota</taxon>
        <taxon>Metazoa</taxon>
        <taxon>Chordata</taxon>
        <taxon>Craniata</taxon>
        <taxon>Vertebrata</taxon>
        <taxon>Euteleostomi</taxon>
        <taxon>Actinopterygii</taxon>
        <taxon>Neopterygii</taxon>
        <taxon>Teleostei</taxon>
        <taxon>Neoteleostei</taxon>
        <taxon>Acanthomorphata</taxon>
        <taxon>Anabantaria</taxon>
        <taxon>Anabantiformes</taxon>
        <taxon>Channoidei</taxon>
        <taxon>Channidae</taxon>
        <taxon>Channa</taxon>
    </lineage>
</organism>
<dbReference type="CDD" id="cd12893">
    <property type="entry name" value="SPRY_PRY_TRIM35"/>
    <property type="match status" value="1"/>
</dbReference>
<evidence type="ECO:0000259" key="8">
    <source>
        <dbReference type="PROSITE" id="PS50089"/>
    </source>
</evidence>
<feature type="domain" description="RING-type" evidence="8">
    <location>
        <begin position="10"/>
        <end position="50"/>
    </location>
</feature>
<name>A0A6G1QN17_CHAAH</name>
<dbReference type="Pfam" id="PF00622">
    <property type="entry name" value="SPRY"/>
    <property type="match status" value="1"/>
</dbReference>
<feature type="domain" description="B box-type" evidence="9">
    <location>
        <begin position="82"/>
        <end position="123"/>
    </location>
</feature>
<dbReference type="GO" id="GO:0008270">
    <property type="term" value="F:zinc ion binding"/>
    <property type="evidence" value="ECO:0007669"/>
    <property type="project" value="UniProtKB-KW"/>
</dbReference>
<dbReference type="InterPro" id="IPR003879">
    <property type="entry name" value="Butyrophylin_SPRY"/>
</dbReference>
<dbReference type="GO" id="GO:0005737">
    <property type="term" value="C:cytoplasm"/>
    <property type="evidence" value="ECO:0007669"/>
    <property type="project" value="UniProtKB-SubCell"/>
</dbReference>
<keyword evidence="5 7" id="KW-0863">Zinc-finger</keyword>
<evidence type="ECO:0000256" key="5">
    <source>
        <dbReference type="ARBA" id="ARBA00022771"/>
    </source>
</evidence>
<protein>
    <submittedName>
        <fullName evidence="11">Nuclear factor 7, ovary</fullName>
    </submittedName>
</protein>
<evidence type="ECO:0000256" key="7">
    <source>
        <dbReference type="PROSITE-ProRule" id="PRU00024"/>
    </source>
</evidence>
<keyword evidence="4" id="KW-0479">Metal-binding</keyword>
<evidence type="ECO:0000256" key="3">
    <source>
        <dbReference type="ARBA" id="ARBA00022490"/>
    </source>
</evidence>
<dbReference type="InterPro" id="IPR001870">
    <property type="entry name" value="B30.2/SPRY"/>
</dbReference>
<dbReference type="Gene3D" id="3.30.160.60">
    <property type="entry name" value="Classic Zinc Finger"/>
    <property type="match status" value="1"/>
</dbReference>
<evidence type="ECO:0000256" key="4">
    <source>
        <dbReference type="ARBA" id="ARBA00022723"/>
    </source>
</evidence>
<dbReference type="InterPro" id="IPR050143">
    <property type="entry name" value="TRIM/RBCC"/>
</dbReference>
<dbReference type="InterPro" id="IPR017907">
    <property type="entry name" value="Znf_RING_CS"/>
</dbReference>
<evidence type="ECO:0000256" key="1">
    <source>
        <dbReference type="ARBA" id="ARBA00004496"/>
    </source>
</evidence>
<dbReference type="SUPFAM" id="SSF49899">
    <property type="entry name" value="Concanavalin A-like lectins/glucanases"/>
    <property type="match status" value="1"/>
</dbReference>
<dbReference type="EMBL" id="CM015731">
    <property type="protein sequence ID" value="KAF3704071.1"/>
    <property type="molecule type" value="Genomic_DNA"/>
</dbReference>